<feature type="domain" description="Plastocyanin-like" evidence="7">
    <location>
        <begin position="148"/>
        <end position="261"/>
    </location>
</feature>
<dbReference type="Proteomes" id="UP000661894">
    <property type="component" value="Unassembled WGS sequence"/>
</dbReference>
<gene>
    <name evidence="8" type="ORF">H9624_11790</name>
</gene>
<dbReference type="Pfam" id="PF00394">
    <property type="entry name" value="Cu-oxidase"/>
    <property type="match status" value="1"/>
</dbReference>
<evidence type="ECO:0000259" key="5">
    <source>
        <dbReference type="Pfam" id="PF00394"/>
    </source>
</evidence>
<dbReference type="SUPFAM" id="SSF49503">
    <property type="entry name" value="Cupredoxins"/>
    <property type="match status" value="3"/>
</dbReference>
<comment type="similarity">
    <text evidence="1">Belongs to the multicopper oxidase family.</text>
</comment>
<dbReference type="CDD" id="cd04232">
    <property type="entry name" value="CuRO_1_CueO_FtsP"/>
    <property type="match status" value="1"/>
</dbReference>
<proteinExistence type="inferred from homology"/>
<feature type="domain" description="Plastocyanin-like" evidence="6">
    <location>
        <begin position="447"/>
        <end position="564"/>
    </location>
</feature>
<protein>
    <submittedName>
        <fullName evidence="8">Multicopper oxidase domain-containing protein</fullName>
    </submittedName>
</protein>
<evidence type="ECO:0000259" key="6">
    <source>
        <dbReference type="Pfam" id="PF07731"/>
    </source>
</evidence>
<dbReference type="CDD" id="cd13890">
    <property type="entry name" value="CuRO_3_CueO_FtsP"/>
    <property type="match status" value="1"/>
</dbReference>
<keyword evidence="3" id="KW-0560">Oxidoreductase</keyword>
<evidence type="ECO:0000259" key="7">
    <source>
        <dbReference type="Pfam" id="PF07732"/>
    </source>
</evidence>
<dbReference type="PROSITE" id="PS00080">
    <property type="entry name" value="MULTICOPPER_OXIDASE2"/>
    <property type="match status" value="1"/>
</dbReference>
<dbReference type="EMBL" id="JACSPO010000006">
    <property type="protein sequence ID" value="MBD8063001.1"/>
    <property type="molecule type" value="Genomic_DNA"/>
</dbReference>
<evidence type="ECO:0000313" key="9">
    <source>
        <dbReference type="Proteomes" id="UP000661894"/>
    </source>
</evidence>
<evidence type="ECO:0000313" key="8">
    <source>
        <dbReference type="EMBL" id="MBD8063001.1"/>
    </source>
</evidence>
<evidence type="ECO:0000256" key="2">
    <source>
        <dbReference type="ARBA" id="ARBA00022723"/>
    </source>
</evidence>
<feature type="domain" description="Plastocyanin-like" evidence="5">
    <location>
        <begin position="322"/>
        <end position="383"/>
    </location>
</feature>
<dbReference type="InterPro" id="IPR045087">
    <property type="entry name" value="Cu-oxidase_fam"/>
</dbReference>
<organism evidence="8 9">
    <name type="scientific">Oceanitalea stevensii</name>
    <dbReference type="NCBI Taxonomy" id="2763072"/>
    <lineage>
        <taxon>Bacteria</taxon>
        <taxon>Bacillati</taxon>
        <taxon>Actinomycetota</taxon>
        <taxon>Actinomycetes</taxon>
        <taxon>Micrococcales</taxon>
        <taxon>Bogoriellaceae</taxon>
        <taxon>Georgenia</taxon>
    </lineage>
</organism>
<dbReference type="PANTHER" id="PTHR48267:SF1">
    <property type="entry name" value="BILIRUBIN OXIDASE"/>
    <property type="match status" value="1"/>
</dbReference>
<dbReference type="Pfam" id="PF07731">
    <property type="entry name" value="Cu-oxidase_2"/>
    <property type="match status" value="1"/>
</dbReference>
<name>A0ABR8Z4Y7_9MICO</name>
<dbReference type="CDD" id="cd13867">
    <property type="entry name" value="CuRO_2_CueO_FtsP"/>
    <property type="match status" value="1"/>
</dbReference>
<dbReference type="InterPro" id="IPR008972">
    <property type="entry name" value="Cupredoxin"/>
</dbReference>
<dbReference type="InterPro" id="IPR011707">
    <property type="entry name" value="Cu-oxidase-like_N"/>
</dbReference>
<evidence type="ECO:0000256" key="1">
    <source>
        <dbReference type="ARBA" id="ARBA00010609"/>
    </source>
</evidence>
<feature type="region of interest" description="Disordered" evidence="4">
    <location>
        <begin position="74"/>
        <end position="117"/>
    </location>
</feature>
<dbReference type="Pfam" id="PF07732">
    <property type="entry name" value="Cu-oxidase_3"/>
    <property type="match status" value="1"/>
</dbReference>
<keyword evidence="2" id="KW-0479">Metal-binding</keyword>
<sequence>MRSGPADAVVCYGRGADDVYVGDWDGSGEDALAVRRGARYHLAHRFRNGPADRSVAFGRPGDVTLVGDWDGDGTDSLAVRRTSGSPAGPVVPGGPGGPVVVPGDPDGPTDPVDPEQPEPTFDQALAIPPLADSVVDEDGTRVFQLTAQAGTTSFREGVETETWGFNGDFLGPTLRARRGEQVAVEVTNTLGESTSVHWHGMHLPPEMDGGPHQEVEAGGTWRPTWLVDQPAATLWYHPHPHGRTEKHVYLGMSGMFILDDDGADAAGLPAEYGVDDIPVIVQDKSFTADGQLTLAQENGVPSGVMGEVLMVNGTIGAVQEVTTERVRLRLLNGSTLRSYNFGFDDDRSFQLVASDGGLLSAPHETNRIQLSPGERAEIVVEMEPGTATMLRSYPQRLGEIADPEGYGALDTLDVLRLEAADELAPSAVVAAQLSDEERLDEADATTTRRFVMKNLALNGQRMDMNRIDEVVTVGTTEVWEVRNDDPMPHNFHIHDVQFEVLSVDGAPPPPELSGRKDTIYTEPGHEYRLIMRFEHYANPEVPYMYHCHLLRHEDFGLMGQFVVVEPGTEPPTELPGTGHEHH</sequence>
<dbReference type="InterPro" id="IPR011706">
    <property type="entry name" value="Cu-oxidase_C"/>
</dbReference>
<dbReference type="InterPro" id="IPR002355">
    <property type="entry name" value="Cu_oxidase_Cu_BS"/>
</dbReference>
<feature type="compositionally biased region" description="Low complexity" evidence="4">
    <location>
        <begin position="98"/>
        <end position="110"/>
    </location>
</feature>
<dbReference type="InterPro" id="IPR001117">
    <property type="entry name" value="Cu-oxidase_2nd"/>
</dbReference>
<evidence type="ECO:0000256" key="3">
    <source>
        <dbReference type="ARBA" id="ARBA00023002"/>
    </source>
</evidence>
<accession>A0ABR8Z4Y7</accession>
<evidence type="ECO:0000256" key="4">
    <source>
        <dbReference type="SAM" id="MobiDB-lite"/>
    </source>
</evidence>
<comment type="caution">
    <text evidence="8">The sequence shown here is derived from an EMBL/GenBank/DDBJ whole genome shotgun (WGS) entry which is preliminary data.</text>
</comment>
<keyword evidence="9" id="KW-1185">Reference proteome</keyword>
<reference evidence="8 9" key="1">
    <citation type="submission" date="2020-08" db="EMBL/GenBank/DDBJ databases">
        <title>A Genomic Blueprint of the Chicken Gut Microbiome.</title>
        <authorList>
            <person name="Gilroy R."/>
            <person name="Ravi A."/>
            <person name="Getino M."/>
            <person name="Pursley I."/>
            <person name="Horton D.L."/>
            <person name="Alikhan N.-F."/>
            <person name="Baker D."/>
            <person name="Gharbi K."/>
            <person name="Hall N."/>
            <person name="Watson M."/>
            <person name="Adriaenssens E.M."/>
            <person name="Foster-Nyarko E."/>
            <person name="Jarju S."/>
            <person name="Secka A."/>
            <person name="Antonio M."/>
            <person name="Oren A."/>
            <person name="Chaudhuri R."/>
            <person name="La Ragione R.M."/>
            <person name="Hildebrand F."/>
            <person name="Pallen M.J."/>
        </authorList>
    </citation>
    <scope>NUCLEOTIDE SEQUENCE [LARGE SCALE GENOMIC DNA]</scope>
    <source>
        <strain evidence="8 9">Sa1BUA1</strain>
    </source>
</reference>
<dbReference type="Gene3D" id="2.60.40.420">
    <property type="entry name" value="Cupredoxins - blue copper proteins"/>
    <property type="match status" value="3"/>
</dbReference>
<dbReference type="PANTHER" id="PTHR48267">
    <property type="entry name" value="CUPREDOXIN SUPERFAMILY PROTEIN"/>
    <property type="match status" value="1"/>
</dbReference>